<evidence type="ECO:0000259" key="4">
    <source>
        <dbReference type="Pfam" id="PF02776"/>
    </source>
</evidence>
<dbReference type="Pfam" id="PF02776">
    <property type="entry name" value="TPP_enzyme_N"/>
    <property type="match status" value="1"/>
</dbReference>
<evidence type="ECO:0000256" key="1">
    <source>
        <dbReference type="ARBA" id="ARBA00007812"/>
    </source>
</evidence>
<dbReference type="CDD" id="cd07035">
    <property type="entry name" value="TPP_PYR_POX_like"/>
    <property type="match status" value="1"/>
</dbReference>
<dbReference type="Pfam" id="PF02775">
    <property type="entry name" value="TPP_enzyme_C"/>
    <property type="match status" value="1"/>
</dbReference>
<sequence>MNASDALIKTLISNGAEVVFANPGTSEMHLVAAIDSHPEIRPVLGLFEGVVSGAADGYARMSGKSAVNLLHLGPGLGNSFANIHNANKALSPMVNVVGDHATYHLKYNAPLTSDLDNLAKSVSDWVGRSNSVDDLCDLGNEAWQNANAFPGQISTLIVPADCAWGDFKGDIPQPLETIKPSAIDHSLISESIEILKLDGSILFIGGKFLDESCLKLAAEISSATGCRIVTDTFISRIRRGAGLPIIEQVPYFAEMAEEFLTNTAGVVFIGTSVPVSFFAYPDKKSYLLPTETKIINLCSPNQDGHDALNALSAESGSSSINQDLIQSSIIDIPTSGILDTSSFGPLLAGLMPENAIVSDESATSSLFVTSHTLSAKPHDWLALTGGSIGQGLPLAVGAAIAKPDRPVITLHGDGGAMYTIQALWTQARENLNITNIIFANNSYEILKIELDRVGAVQTGERAESMLSLENPKINWPQLSKSMGVPSYAPTSIEEFTKIFTQCIKESGPSLIVVSL</sequence>
<dbReference type="InterPro" id="IPR011766">
    <property type="entry name" value="TPP_enzyme_TPP-bd"/>
</dbReference>
<dbReference type="EMBL" id="QOPC01000001">
    <property type="protein sequence ID" value="RCL39697.1"/>
    <property type="molecule type" value="Genomic_DNA"/>
</dbReference>
<evidence type="ECO:0000313" key="5">
    <source>
        <dbReference type="EMBL" id="RCL39697.1"/>
    </source>
</evidence>
<reference evidence="5 6" key="1">
    <citation type="journal article" date="2018" name="Microbiome">
        <title>Fine metagenomic profile of the Mediterranean stratified and mixed water columns revealed by assembly and recruitment.</title>
        <authorList>
            <person name="Haro-Moreno J.M."/>
            <person name="Lopez-Perez M."/>
            <person name="De La Torre J.R."/>
            <person name="Picazo A."/>
            <person name="Camacho A."/>
            <person name="Rodriguez-Valera F."/>
        </authorList>
    </citation>
    <scope>NUCLEOTIDE SEQUENCE [LARGE SCALE GENOMIC DNA]</scope>
    <source>
        <strain evidence="5">MED-G84</strain>
    </source>
</reference>
<dbReference type="InterPro" id="IPR000399">
    <property type="entry name" value="TPP-bd_CS"/>
</dbReference>
<accession>A0A368BS56</accession>
<keyword evidence="2" id="KW-0786">Thiamine pyrophosphate</keyword>
<proteinExistence type="inferred from homology"/>
<comment type="similarity">
    <text evidence="1">Belongs to the TPP enzyme family.</text>
</comment>
<dbReference type="GO" id="GO:0003984">
    <property type="term" value="F:acetolactate synthase activity"/>
    <property type="evidence" value="ECO:0007669"/>
    <property type="project" value="TreeGrafter"/>
</dbReference>
<evidence type="ECO:0000313" key="6">
    <source>
        <dbReference type="Proteomes" id="UP000253032"/>
    </source>
</evidence>
<evidence type="ECO:0000256" key="2">
    <source>
        <dbReference type="ARBA" id="ARBA00023052"/>
    </source>
</evidence>
<dbReference type="Gene3D" id="3.40.50.970">
    <property type="match status" value="2"/>
</dbReference>
<dbReference type="GO" id="GO:0050660">
    <property type="term" value="F:flavin adenine dinucleotide binding"/>
    <property type="evidence" value="ECO:0007669"/>
    <property type="project" value="TreeGrafter"/>
</dbReference>
<evidence type="ECO:0000259" key="3">
    <source>
        <dbReference type="Pfam" id="PF02775"/>
    </source>
</evidence>
<dbReference type="PANTHER" id="PTHR18968">
    <property type="entry name" value="THIAMINE PYROPHOSPHATE ENZYMES"/>
    <property type="match status" value="1"/>
</dbReference>
<dbReference type="InterPro" id="IPR012001">
    <property type="entry name" value="Thiamin_PyroP_enz_TPP-bd_dom"/>
</dbReference>
<dbReference type="SUPFAM" id="SSF52518">
    <property type="entry name" value="Thiamin diphosphate-binding fold (THDP-binding)"/>
    <property type="match status" value="2"/>
</dbReference>
<gene>
    <name evidence="5" type="ORF">DBW98_00405</name>
</gene>
<dbReference type="Proteomes" id="UP000253032">
    <property type="component" value="Unassembled WGS sequence"/>
</dbReference>
<dbReference type="PROSITE" id="PS00187">
    <property type="entry name" value="TPP_ENZYMES"/>
    <property type="match status" value="1"/>
</dbReference>
<comment type="caution">
    <text evidence="5">The sequence shown here is derived from an EMBL/GenBank/DDBJ whole genome shotgun (WGS) entry which is preliminary data.</text>
</comment>
<protein>
    <submittedName>
        <fullName evidence="5">Acetolactate synthase large subunit</fullName>
    </submittedName>
</protein>
<dbReference type="CDD" id="cd02002">
    <property type="entry name" value="TPP_BFDC"/>
    <property type="match status" value="1"/>
</dbReference>
<dbReference type="GO" id="GO:0000287">
    <property type="term" value="F:magnesium ion binding"/>
    <property type="evidence" value="ECO:0007669"/>
    <property type="project" value="InterPro"/>
</dbReference>
<feature type="domain" description="Thiamine pyrophosphate enzyme TPP-binding" evidence="3">
    <location>
        <begin position="368"/>
        <end position="513"/>
    </location>
</feature>
<dbReference type="AlphaFoldDB" id="A0A368BS56"/>
<dbReference type="NCBIfam" id="NF005760">
    <property type="entry name" value="PRK07586.1"/>
    <property type="match status" value="1"/>
</dbReference>
<dbReference type="InterPro" id="IPR045229">
    <property type="entry name" value="TPP_enz"/>
</dbReference>
<dbReference type="GO" id="GO:0044281">
    <property type="term" value="P:small molecule metabolic process"/>
    <property type="evidence" value="ECO:0007669"/>
    <property type="project" value="UniProtKB-ARBA"/>
</dbReference>
<dbReference type="GO" id="GO:0030976">
    <property type="term" value="F:thiamine pyrophosphate binding"/>
    <property type="evidence" value="ECO:0007669"/>
    <property type="project" value="InterPro"/>
</dbReference>
<name>A0A368BS56_9GAMM</name>
<dbReference type="InterPro" id="IPR029061">
    <property type="entry name" value="THDP-binding"/>
</dbReference>
<dbReference type="PANTHER" id="PTHR18968:SF86">
    <property type="entry name" value="ACETOLACTATE SYNTHASE LARGE SUBUNIT ILVX-RELATED"/>
    <property type="match status" value="1"/>
</dbReference>
<organism evidence="5 6">
    <name type="scientific">SAR86 cluster bacterium</name>
    <dbReference type="NCBI Taxonomy" id="2030880"/>
    <lineage>
        <taxon>Bacteria</taxon>
        <taxon>Pseudomonadati</taxon>
        <taxon>Pseudomonadota</taxon>
        <taxon>Gammaproteobacteria</taxon>
        <taxon>SAR86 cluster</taxon>
    </lineage>
</organism>
<feature type="domain" description="Thiamine pyrophosphate enzyme N-terminal TPP-binding" evidence="4">
    <location>
        <begin position="1"/>
        <end position="107"/>
    </location>
</feature>